<comment type="caution">
    <text evidence="6">The sequence shown here is derived from an EMBL/GenBank/DDBJ whole genome shotgun (WGS) entry which is preliminary data.</text>
</comment>
<keyword evidence="3" id="KW-0408">Iron</keyword>
<keyword evidence="2" id="KW-0479">Metal-binding</keyword>
<dbReference type="OrthoDB" id="9799640at2"/>
<dbReference type="GO" id="GO:0009055">
    <property type="term" value="F:electron transfer activity"/>
    <property type="evidence" value="ECO:0007669"/>
    <property type="project" value="TreeGrafter"/>
</dbReference>
<dbReference type="SUPFAM" id="SSF54292">
    <property type="entry name" value="2Fe-2S ferredoxin-like"/>
    <property type="match status" value="1"/>
</dbReference>
<dbReference type="PANTHER" id="PTHR23426:SF67">
    <property type="entry name" value="2FE-2S FERREDOXIN-TYPE DOMAIN-CONTAINING PROTEIN"/>
    <property type="match status" value="1"/>
</dbReference>
<dbReference type="GO" id="GO:0046872">
    <property type="term" value="F:metal ion binding"/>
    <property type="evidence" value="ECO:0007669"/>
    <property type="project" value="UniProtKB-KW"/>
</dbReference>
<gene>
    <name evidence="6" type="ORF">DKG74_05945</name>
</gene>
<evidence type="ECO:0000256" key="3">
    <source>
        <dbReference type="ARBA" id="ARBA00023004"/>
    </source>
</evidence>
<proteinExistence type="predicted"/>
<evidence type="ECO:0000313" key="7">
    <source>
        <dbReference type="Proteomes" id="UP000245461"/>
    </source>
</evidence>
<dbReference type="InterPro" id="IPR001055">
    <property type="entry name" value="Adrenodoxin-like"/>
</dbReference>
<evidence type="ECO:0000256" key="4">
    <source>
        <dbReference type="ARBA" id="ARBA00023014"/>
    </source>
</evidence>
<dbReference type="InterPro" id="IPR012675">
    <property type="entry name" value="Beta-grasp_dom_sf"/>
</dbReference>
<evidence type="ECO:0000313" key="6">
    <source>
        <dbReference type="EMBL" id="PWR25302.1"/>
    </source>
</evidence>
<dbReference type="PRINTS" id="PR00355">
    <property type="entry name" value="ADRENODOXIN"/>
</dbReference>
<dbReference type="Pfam" id="PF00111">
    <property type="entry name" value="Fer2"/>
    <property type="match status" value="1"/>
</dbReference>
<dbReference type="PROSITE" id="PS51085">
    <property type="entry name" value="2FE2S_FER_2"/>
    <property type="match status" value="1"/>
</dbReference>
<organism evidence="6 7">
    <name type="scientific">Zavarzinia aquatilis</name>
    <dbReference type="NCBI Taxonomy" id="2211142"/>
    <lineage>
        <taxon>Bacteria</taxon>
        <taxon>Pseudomonadati</taxon>
        <taxon>Pseudomonadota</taxon>
        <taxon>Alphaproteobacteria</taxon>
        <taxon>Rhodospirillales</taxon>
        <taxon>Zavarziniaceae</taxon>
        <taxon>Zavarzinia</taxon>
    </lineage>
</organism>
<dbReference type="AlphaFoldDB" id="A0A317EFC8"/>
<dbReference type="Gene3D" id="3.10.20.30">
    <property type="match status" value="1"/>
</dbReference>
<evidence type="ECO:0000259" key="5">
    <source>
        <dbReference type="PROSITE" id="PS51085"/>
    </source>
</evidence>
<dbReference type="Proteomes" id="UP000245461">
    <property type="component" value="Unassembled WGS sequence"/>
</dbReference>
<name>A0A317EFC8_9PROT</name>
<accession>A0A317EFC8</accession>
<evidence type="ECO:0000256" key="2">
    <source>
        <dbReference type="ARBA" id="ARBA00022723"/>
    </source>
</evidence>
<feature type="domain" description="2Fe-2S ferredoxin-type" evidence="5">
    <location>
        <begin position="2"/>
        <end position="105"/>
    </location>
</feature>
<protein>
    <submittedName>
        <fullName evidence="6">2Fe-2S ferredoxin</fullName>
    </submittedName>
</protein>
<dbReference type="GO" id="GO:0051537">
    <property type="term" value="F:2 iron, 2 sulfur cluster binding"/>
    <property type="evidence" value="ECO:0007669"/>
    <property type="project" value="UniProtKB-KW"/>
</dbReference>
<dbReference type="InterPro" id="IPR036010">
    <property type="entry name" value="2Fe-2S_ferredoxin-like_sf"/>
</dbReference>
<dbReference type="InterPro" id="IPR001041">
    <property type="entry name" value="2Fe-2S_ferredoxin-type"/>
</dbReference>
<dbReference type="CDD" id="cd00207">
    <property type="entry name" value="fer2"/>
    <property type="match status" value="1"/>
</dbReference>
<dbReference type="PANTHER" id="PTHR23426">
    <property type="entry name" value="FERREDOXIN/ADRENODOXIN"/>
    <property type="match status" value="1"/>
</dbReference>
<evidence type="ECO:0000256" key="1">
    <source>
        <dbReference type="ARBA" id="ARBA00022714"/>
    </source>
</evidence>
<dbReference type="EMBL" id="QGLE01000002">
    <property type="protein sequence ID" value="PWR25302.1"/>
    <property type="molecule type" value="Genomic_DNA"/>
</dbReference>
<reference evidence="6 7" key="1">
    <citation type="submission" date="2018-05" db="EMBL/GenBank/DDBJ databases">
        <title>Zavarzinia sp. HR-AS.</title>
        <authorList>
            <person name="Lee Y."/>
            <person name="Jeon C.O."/>
        </authorList>
    </citation>
    <scope>NUCLEOTIDE SEQUENCE [LARGE SCALE GENOMIC DNA]</scope>
    <source>
        <strain evidence="6 7">HR-AS</strain>
    </source>
</reference>
<dbReference type="GO" id="GO:0140647">
    <property type="term" value="P:P450-containing electron transport chain"/>
    <property type="evidence" value="ECO:0007669"/>
    <property type="project" value="InterPro"/>
</dbReference>
<keyword evidence="7" id="KW-1185">Reference proteome</keyword>
<dbReference type="RefSeq" id="WP_109903613.1">
    <property type="nucleotide sequence ID" value="NZ_QGLE01000002.1"/>
</dbReference>
<sequence>MVKITYISHAGEARLVEAASGQSAMEAAVHHNIAGIDGDCGGVIACGTCHVHVDGTWTDRLAPPGEKERDMLAYIDNARPNSRLCCQIVLGEELDGLVLHLPIAQH</sequence>
<keyword evidence="4" id="KW-0411">Iron-sulfur</keyword>
<keyword evidence="1" id="KW-0001">2Fe-2S</keyword>